<evidence type="ECO:0000256" key="2">
    <source>
        <dbReference type="ARBA" id="ARBA00023043"/>
    </source>
</evidence>
<dbReference type="Proteomes" id="UP001189429">
    <property type="component" value="Unassembled WGS sequence"/>
</dbReference>
<feature type="region of interest" description="Disordered" evidence="4">
    <location>
        <begin position="45"/>
        <end position="67"/>
    </location>
</feature>
<keyword evidence="1" id="KW-0677">Repeat</keyword>
<evidence type="ECO:0000313" key="6">
    <source>
        <dbReference type="Proteomes" id="UP001189429"/>
    </source>
</evidence>
<dbReference type="InterPro" id="IPR002110">
    <property type="entry name" value="Ankyrin_rpt"/>
</dbReference>
<dbReference type="PROSITE" id="PS50088">
    <property type="entry name" value="ANK_REPEAT"/>
    <property type="match status" value="1"/>
</dbReference>
<comment type="caution">
    <text evidence="5">The sequence shown here is derived from an EMBL/GenBank/DDBJ whole genome shotgun (WGS) entry which is preliminary data.</text>
</comment>
<dbReference type="Gene3D" id="1.25.40.20">
    <property type="entry name" value="Ankyrin repeat-containing domain"/>
    <property type="match status" value="1"/>
</dbReference>
<sequence length="151" mass="15165">MAAPADAAAAAAARRGGARAARPGAALWAAARRCDAAAVRAALAEGADPSARSASAGRPALSSPMSAAAMCDSPEALRALLEARADLHATDREGRTALHEAVAWEKARSAEALCRAGAGPDVRDEHGLTPRDLAGRRGSAVAGVLPPPRHP</sequence>
<evidence type="ECO:0000256" key="3">
    <source>
        <dbReference type="PROSITE-ProRule" id="PRU00023"/>
    </source>
</evidence>
<dbReference type="Pfam" id="PF12796">
    <property type="entry name" value="Ank_2"/>
    <property type="match status" value="1"/>
</dbReference>
<evidence type="ECO:0000256" key="1">
    <source>
        <dbReference type="ARBA" id="ARBA00022737"/>
    </source>
</evidence>
<feature type="region of interest" description="Disordered" evidence="4">
    <location>
        <begin position="118"/>
        <end position="151"/>
    </location>
</feature>
<evidence type="ECO:0000256" key="4">
    <source>
        <dbReference type="SAM" id="MobiDB-lite"/>
    </source>
</evidence>
<proteinExistence type="predicted"/>
<keyword evidence="6" id="KW-1185">Reference proteome</keyword>
<dbReference type="PANTHER" id="PTHR24201">
    <property type="entry name" value="ANK_REP_REGION DOMAIN-CONTAINING PROTEIN"/>
    <property type="match status" value="1"/>
</dbReference>
<accession>A0ABN9VLG1</accession>
<organism evidence="5 6">
    <name type="scientific">Prorocentrum cordatum</name>
    <dbReference type="NCBI Taxonomy" id="2364126"/>
    <lineage>
        <taxon>Eukaryota</taxon>
        <taxon>Sar</taxon>
        <taxon>Alveolata</taxon>
        <taxon>Dinophyceae</taxon>
        <taxon>Prorocentrales</taxon>
        <taxon>Prorocentraceae</taxon>
        <taxon>Prorocentrum</taxon>
    </lineage>
</organism>
<dbReference type="SUPFAM" id="SSF48403">
    <property type="entry name" value="Ankyrin repeat"/>
    <property type="match status" value="1"/>
</dbReference>
<keyword evidence="2 3" id="KW-0040">ANK repeat</keyword>
<feature type="compositionally biased region" description="Basic and acidic residues" evidence="4">
    <location>
        <begin position="121"/>
        <end position="135"/>
    </location>
</feature>
<dbReference type="PANTHER" id="PTHR24201:SF2">
    <property type="entry name" value="ANKYRIN REPEAT DOMAIN-CONTAINING PROTEIN 42"/>
    <property type="match status" value="1"/>
</dbReference>
<gene>
    <name evidence="5" type="ORF">PCOR1329_LOCUS58833</name>
</gene>
<reference evidence="5" key="1">
    <citation type="submission" date="2023-10" db="EMBL/GenBank/DDBJ databases">
        <authorList>
            <person name="Chen Y."/>
            <person name="Shah S."/>
            <person name="Dougan E. K."/>
            <person name="Thang M."/>
            <person name="Chan C."/>
        </authorList>
    </citation>
    <scope>NUCLEOTIDE SEQUENCE [LARGE SCALE GENOMIC DNA]</scope>
</reference>
<dbReference type="InterPro" id="IPR036770">
    <property type="entry name" value="Ankyrin_rpt-contain_sf"/>
</dbReference>
<name>A0ABN9VLG1_9DINO</name>
<evidence type="ECO:0000313" key="5">
    <source>
        <dbReference type="EMBL" id="CAK0873721.1"/>
    </source>
</evidence>
<dbReference type="SMART" id="SM00248">
    <property type="entry name" value="ANK"/>
    <property type="match status" value="2"/>
</dbReference>
<feature type="repeat" description="ANK" evidence="3">
    <location>
        <begin position="93"/>
        <end position="125"/>
    </location>
</feature>
<dbReference type="EMBL" id="CAUYUJ010017311">
    <property type="protein sequence ID" value="CAK0873721.1"/>
    <property type="molecule type" value="Genomic_DNA"/>
</dbReference>
<dbReference type="InterPro" id="IPR050776">
    <property type="entry name" value="Ank_Repeat/CDKN_Inhibitor"/>
</dbReference>
<protein>
    <submittedName>
        <fullName evidence="5">Uncharacterized protein</fullName>
    </submittedName>
</protein>